<dbReference type="AlphaFoldDB" id="A0A919UJR4"/>
<feature type="transmembrane region" description="Helical" evidence="1">
    <location>
        <begin position="6"/>
        <end position="27"/>
    </location>
</feature>
<evidence type="ECO:0000313" key="3">
    <source>
        <dbReference type="Proteomes" id="UP000652354"/>
    </source>
</evidence>
<gene>
    <name evidence="2" type="ORF">Dac01nite_08520</name>
</gene>
<dbReference type="RefSeq" id="WP_203653585.1">
    <property type="nucleotide sequence ID" value="NZ_BONR01000001.1"/>
</dbReference>
<evidence type="ECO:0000256" key="1">
    <source>
        <dbReference type="SAM" id="Phobius"/>
    </source>
</evidence>
<reference evidence="2" key="1">
    <citation type="submission" date="2021-01" db="EMBL/GenBank/DDBJ databases">
        <title>Whole genome shotgun sequence of Demequina activiva NBRC 110675.</title>
        <authorList>
            <person name="Komaki H."/>
            <person name="Tamura T."/>
        </authorList>
    </citation>
    <scope>NUCLEOTIDE SEQUENCE</scope>
    <source>
        <strain evidence="2">NBRC 110675</strain>
    </source>
</reference>
<dbReference type="EMBL" id="BONR01000001">
    <property type="protein sequence ID" value="GIG54100.1"/>
    <property type="molecule type" value="Genomic_DNA"/>
</dbReference>
<protein>
    <submittedName>
        <fullName evidence="2">Uncharacterized protein</fullName>
    </submittedName>
</protein>
<evidence type="ECO:0000313" key="2">
    <source>
        <dbReference type="EMBL" id="GIG54100.1"/>
    </source>
</evidence>
<keyword evidence="1" id="KW-1133">Transmembrane helix</keyword>
<accession>A0A919UJR4</accession>
<keyword evidence="1" id="KW-0812">Transmembrane</keyword>
<organism evidence="2 3">
    <name type="scientific">Demequina activiva</name>
    <dbReference type="NCBI Taxonomy" id="1582364"/>
    <lineage>
        <taxon>Bacteria</taxon>
        <taxon>Bacillati</taxon>
        <taxon>Actinomycetota</taxon>
        <taxon>Actinomycetes</taxon>
        <taxon>Micrococcales</taxon>
        <taxon>Demequinaceae</taxon>
        <taxon>Demequina</taxon>
    </lineage>
</organism>
<comment type="caution">
    <text evidence="2">The sequence shown here is derived from an EMBL/GenBank/DDBJ whole genome shotgun (WGS) entry which is preliminary data.</text>
</comment>
<keyword evidence="3" id="KW-1185">Reference proteome</keyword>
<proteinExistence type="predicted"/>
<name>A0A919UJR4_9MICO</name>
<keyword evidence="1" id="KW-0472">Membrane</keyword>
<dbReference type="Proteomes" id="UP000652354">
    <property type="component" value="Unassembled WGS sequence"/>
</dbReference>
<sequence length="91" mass="9823">MEISAAVTWAVAALGFVAFLASAVWWVSRYDRPRRARRTVVAILVALGIVVLVPMAWVAYLFLGPSDHDQLEEEARYEASPAGGPALNAPA</sequence>
<feature type="transmembrane region" description="Helical" evidence="1">
    <location>
        <begin position="39"/>
        <end position="63"/>
    </location>
</feature>